<sequence length="243" mass="27774">MAKFNLQVANLDFTNWQSNLATAAIIFISWSFAPFSYAVSVSGTHFNTHMGMLFLYELLLAFSLVLQLNNHFQSRLANLLIIISGFCIVFGFITAPLVMLLLLLLPIFMFLMQFSQLNLQNEAGLLTFGALLMLTIPIGNAYTSLHFISWEIVLYLLPIMTSTWCFLTPFFLPRSKKRNWLLLGTLLFLILSLFTHPINQLTIVAIILTLGWWLFTLDKRLAEPSLILTSLVQMLIIVLIYWN</sequence>
<organism evidence="2 3">
    <name type="scientific">Limosilactobacillus alvi</name>
    <dbReference type="NCBI Taxonomy" id="990412"/>
    <lineage>
        <taxon>Bacteria</taxon>
        <taxon>Bacillati</taxon>
        <taxon>Bacillota</taxon>
        <taxon>Bacilli</taxon>
        <taxon>Lactobacillales</taxon>
        <taxon>Lactobacillaceae</taxon>
        <taxon>Limosilactobacillus</taxon>
    </lineage>
</organism>
<keyword evidence="3" id="KW-1185">Reference proteome</keyword>
<feature type="transmembrane region" description="Helical" evidence="1">
    <location>
        <begin position="20"/>
        <end position="39"/>
    </location>
</feature>
<feature type="transmembrane region" description="Helical" evidence="1">
    <location>
        <begin position="80"/>
        <end position="111"/>
    </location>
</feature>
<evidence type="ECO:0000313" key="2">
    <source>
        <dbReference type="EMBL" id="MBM6754784.1"/>
    </source>
</evidence>
<dbReference type="Proteomes" id="UP000776629">
    <property type="component" value="Unassembled WGS sequence"/>
</dbReference>
<name>A0ABS2EQI3_9LACO</name>
<keyword evidence="1" id="KW-0812">Transmembrane</keyword>
<reference evidence="2 3" key="1">
    <citation type="journal article" date="2021" name="Sci. Rep.">
        <title>The distribution of antibiotic resistance genes in chicken gut microbiota commensals.</title>
        <authorList>
            <person name="Juricova H."/>
            <person name="Matiasovicova J."/>
            <person name="Kubasova T."/>
            <person name="Cejkova D."/>
            <person name="Rychlik I."/>
        </authorList>
    </citation>
    <scope>NUCLEOTIDE SEQUENCE [LARGE SCALE GENOMIC DNA]</scope>
    <source>
        <strain evidence="2 3">An810</strain>
    </source>
</reference>
<proteinExistence type="predicted"/>
<evidence type="ECO:0000313" key="3">
    <source>
        <dbReference type="Proteomes" id="UP000776629"/>
    </source>
</evidence>
<feature type="transmembrane region" description="Helical" evidence="1">
    <location>
        <begin position="201"/>
        <end position="217"/>
    </location>
</feature>
<evidence type="ECO:0000256" key="1">
    <source>
        <dbReference type="SAM" id="Phobius"/>
    </source>
</evidence>
<dbReference type="RefSeq" id="WP_204777022.1">
    <property type="nucleotide sequence ID" value="NZ_JACJJQ010000051.1"/>
</dbReference>
<keyword evidence="1" id="KW-0472">Membrane</keyword>
<dbReference type="EMBL" id="JACJJQ010000051">
    <property type="protein sequence ID" value="MBM6754784.1"/>
    <property type="molecule type" value="Genomic_DNA"/>
</dbReference>
<feature type="transmembrane region" description="Helical" evidence="1">
    <location>
        <begin position="148"/>
        <end position="172"/>
    </location>
</feature>
<feature type="transmembrane region" description="Helical" evidence="1">
    <location>
        <begin position="51"/>
        <end position="68"/>
    </location>
</feature>
<keyword evidence="1" id="KW-1133">Transmembrane helix</keyword>
<feature type="transmembrane region" description="Helical" evidence="1">
    <location>
        <begin position="123"/>
        <end position="142"/>
    </location>
</feature>
<evidence type="ECO:0008006" key="4">
    <source>
        <dbReference type="Google" id="ProtNLM"/>
    </source>
</evidence>
<feature type="transmembrane region" description="Helical" evidence="1">
    <location>
        <begin position="179"/>
        <end position="195"/>
    </location>
</feature>
<gene>
    <name evidence="2" type="ORF">H5993_08440</name>
</gene>
<feature type="transmembrane region" description="Helical" evidence="1">
    <location>
        <begin position="224"/>
        <end position="242"/>
    </location>
</feature>
<comment type="caution">
    <text evidence="2">The sequence shown here is derived from an EMBL/GenBank/DDBJ whole genome shotgun (WGS) entry which is preliminary data.</text>
</comment>
<protein>
    <recommendedName>
        <fullName evidence="4">Integral membrane protein</fullName>
    </recommendedName>
</protein>
<accession>A0ABS2EQI3</accession>